<keyword evidence="3" id="KW-0472">Membrane</keyword>
<dbReference type="EC" id="3.5.1.89" evidence="2"/>
<dbReference type="GO" id="GO:0005783">
    <property type="term" value="C:endoplasmic reticulum"/>
    <property type="evidence" value="ECO:0007669"/>
    <property type="project" value="TreeGrafter"/>
</dbReference>
<evidence type="ECO:0000256" key="3">
    <source>
        <dbReference type="SAM" id="Phobius"/>
    </source>
</evidence>
<comment type="similarity">
    <text evidence="1">Belongs to the PIGL family.</text>
</comment>
<dbReference type="InterPro" id="IPR003737">
    <property type="entry name" value="GlcNAc_PI_deacetylase-related"/>
</dbReference>
<name>A0A103XEK0_CYNCS</name>
<dbReference type="UniPathway" id="UPA00196"/>
<dbReference type="Pfam" id="PF02585">
    <property type="entry name" value="PIG-L"/>
    <property type="match status" value="1"/>
</dbReference>
<dbReference type="PANTHER" id="PTHR12993:SF11">
    <property type="entry name" value="N-ACETYLGLUCOSAMINYL-PHOSPHATIDYLINOSITOL DE-N-ACETYLASE"/>
    <property type="match status" value="1"/>
</dbReference>
<evidence type="ECO:0000256" key="1">
    <source>
        <dbReference type="ARBA" id="ARBA00006066"/>
    </source>
</evidence>
<dbReference type="GO" id="GO:0000225">
    <property type="term" value="F:N-acetylglucosaminylphosphatidylinositol deacetylase activity"/>
    <property type="evidence" value="ECO:0007669"/>
    <property type="project" value="UniProtKB-EC"/>
</dbReference>
<dbReference type="PANTHER" id="PTHR12993">
    <property type="entry name" value="N-ACETYLGLUCOSAMINYL-PHOSPHATIDYLINOSITOL DE-N-ACETYLASE-RELATED"/>
    <property type="match status" value="1"/>
</dbReference>
<dbReference type="Proteomes" id="UP000243975">
    <property type="component" value="Unassembled WGS sequence"/>
</dbReference>
<reference evidence="4 5" key="1">
    <citation type="journal article" date="2016" name="Sci. Rep.">
        <title>The genome sequence of the outbreeding globe artichoke constructed de novo incorporating a phase-aware low-pass sequencing strategy of F1 progeny.</title>
        <authorList>
            <person name="Scaglione D."/>
            <person name="Reyes-Chin-Wo S."/>
            <person name="Acquadro A."/>
            <person name="Froenicke L."/>
            <person name="Portis E."/>
            <person name="Beitel C."/>
            <person name="Tirone M."/>
            <person name="Mauro R."/>
            <person name="Lo Monaco A."/>
            <person name="Mauromicale G."/>
            <person name="Faccioli P."/>
            <person name="Cattivelli L."/>
            <person name="Rieseberg L."/>
            <person name="Michelmore R."/>
            <person name="Lanteri S."/>
        </authorList>
    </citation>
    <scope>NUCLEOTIDE SEQUENCE [LARGE SCALE GENOMIC DNA]</scope>
    <source>
        <strain evidence="4">2C</strain>
    </source>
</reference>
<dbReference type="STRING" id="59895.A0A103XEK0"/>
<dbReference type="Gramene" id="KVH89299">
    <property type="protein sequence ID" value="KVH89299"/>
    <property type="gene ID" value="Ccrd_008712"/>
</dbReference>
<dbReference type="InterPro" id="IPR024078">
    <property type="entry name" value="LmbE-like_dom_sf"/>
</dbReference>
<evidence type="ECO:0000313" key="4">
    <source>
        <dbReference type="EMBL" id="KVH89299.1"/>
    </source>
</evidence>
<dbReference type="SUPFAM" id="SSF102588">
    <property type="entry name" value="LmbE-like"/>
    <property type="match status" value="1"/>
</dbReference>
<dbReference type="GO" id="GO:0006506">
    <property type="term" value="P:GPI anchor biosynthetic process"/>
    <property type="evidence" value="ECO:0007669"/>
    <property type="project" value="UniProtKB-UniPathway"/>
</dbReference>
<dbReference type="EMBL" id="LEKV01005261">
    <property type="protein sequence ID" value="KVH89299.1"/>
    <property type="molecule type" value="Genomic_DNA"/>
</dbReference>
<organism evidence="4 5">
    <name type="scientific">Cynara cardunculus var. scolymus</name>
    <name type="common">Globe artichoke</name>
    <name type="synonym">Cynara scolymus</name>
    <dbReference type="NCBI Taxonomy" id="59895"/>
    <lineage>
        <taxon>Eukaryota</taxon>
        <taxon>Viridiplantae</taxon>
        <taxon>Streptophyta</taxon>
        <taxon>Embryophyta</taxon>
        <taxon>Tracheophyta</taxon>
        <taxon>Spermatophyta</taxon>
        <taxon>Magnoliopsida</taxon>
        <taxon>eudicotyledons</taxon>
        <taxon>Gunneridae</taxon>
        <taxon>Pentapetalae</taxon>
        <taxon>asterids</taxon>
        <taxon>campanulids</taxon>
        <taxon>Asterales</taxon>
        <taxon>Asteraceae</taxon>
        <taxon>Carduoideae</taxon>
        <taxon>Cardueae</taxon>
        <taxon>Carduinae</taxon>
        <taxon>Cynara</taxon>
    </lineage>
</organism>
<evidence type="ECO:0000256" key="2">
    <source>
        <dbReference type="ARBA" id="ARBA00012176"/>
    </source>
</evidence>
<dbReference type="OMA" id="VSRYMWF"/>
<accession>A0A103XEK0</accession>
<dbReference type="GO" id="GO:0016020">
    <property type="term" value="C:membrane"/>
    <property type="evidence" value="ECO:0007669"/>
    <property type="project" value="GOC"/>
</dbReference>
<protein>
    <recommendedName>
        <fullName evidence="2">N-acetylglucosaminylphosphatidylinositol deacetylase</fullName>
        <ecNumber evidence="2">3.5.1.89</ecNumber>
    </recommendedName>
</protein>
<keyword evidence="5" id="KW-1185">Reference proteome</keyword>
<sequence>MPLESERLARSANSKESINRMGIGEVRLTDCANSNATAREHHRPSFGPCCCHFAAPPLSPSTTASRRLSLPCHNKAHSPDQFQCFWQEMDWFLIFVSVAIIWLASICKILHASFYPYQSSFANNAAGSLQKKNVLLVIAHPDDESMFFSPTINQLTSRGHNMHILCMSTGNADGIGDVRKEELYRASAILKVPLQQVTVLDHPDFQDGFGKVWNSTVLSNIVEKKIITFDNYGVSGHCNHRDVHRGVQFMLDTSHREIEAWELVSTNIVRKYSGPIDIWLSFWTAHRSLNGQMHCLLNEHPLRSYVAMSQHLTQWVWFRKLFVSFSSYTYVNTLRKTNK</sequence>
<comment type="caution">
    <text evidence="4">The sequence shown here is derived from an EMBL/GenBank/DDBJ whole genome shotgun (WGS) entry which is preliminary data.</text>
</comment>
<dbReference type="AlphaFoldDB" id="A0A103XEK0"/>
<evidence type="ECO:0000313" key="5">
    <source>
        <dbReference type="Proteomes" id="UP000243975"/>
    </source>
</evidence>
<gene>
    <name evidence="4" type="ORF">Ccrd_008712</name>
</gene>
<proteinExistence type="inferred from homology"/>
<keyword evidence="3" id="KW-0812">Transmembrane</keyword>
<keyword evidence="3" id="KW-1133">Transmembrane helix</keyword>
<dbReference type="Gene3D" id="3.40.50.10320">
    <property type="entry name" value="LmbE-like"/>
    <property type="match status" value="1"/>
</dbReference>
<feature type="transmembrane region" description="Helical" evidence="3">
    <location>
        <begin position="91"/>
        <end position="114"/>
    </location>
</feature>